<name>E9GIW7_DAPPU</name>
<evidence type="ECO:0000256" key="1">
    <source>
        <dbReference type="SAM" id="SignalP"/>
    </source>
</evidence>
<feature type="chain" id="PRO_5003237499" evidence="1">
    <location>
        <begin position="20"/>
        <end position="162"/>
    </location>
</feature>
<protein>
    <submittedName>
        <fullName evidence="2">Uncharacterized protein</fullName>
    </submittedName>
</protein>
<evidence type="ECO:0000313" key="3">
    <source>
        <dbReference type="Proteomes" id="UP000000305"/>
    </source>
</evidence>
<dbReference type="InParanoid" id="E9GIW7"/>
<dbReference type="EMBL" id="GL732547">
    <property type="protein sequence ID" value="EFX80335.1"/>
    <property type="molecule type" value="Genomic_DNA"/>
</dbReference>
<proteinExistence type="predicted"/>
<organism evidence="2 3">
    <name type="scientific">Daphnia pulex</name>
    <name type="common">Water flea</name>
    <dbReference type="NCBI Taxonomy" id="6669"/>
    <lineage>
        <taxon>Eukaryota</taxon>
        <taxon>Metazoa</taxon>
        <taxon>Ecdysozoa</taxon>
        <taxon>Arthropoda</taxon>
        <taxon>Crustacea</taxon>
        <taxon>Branchiopoda</taxon>
        <taxon>Diplostraca</taxon>
        <taxon>Cladocera</taxon>
        <taxon>Anomopoda</taxon>
        <taxon>Daphniidae</taxon>
        <taxon>Daphnia</taxon>
    </lineage>
</organism>
<keyword evidence="1" id="KW-0732">Signal</keyword>
<feature type="signal peptide" evidence="1">
    <location>
        <begin position="1"/>
        <end position="19"/>
    </location>
</feature>
<dbReference type="KEGG" id="dpx:DAPPUDRAFT_303993"/>
<accession>E9GIW7</accession>
<gene>
    <name evidence="2" type="ORF">DAPPUDRAFT_303993</name>
</gene>
<dbReference type="Proteomes" id="UP000000305">
    <property type="component" value="Unassembled WGS sequence"/>
</dbReference>
<dbReference type="AlphaFoldDB" id="E9GIW7"/>
<reference evidence="2 3" key="1">
    <citation type="journal article" date="2011" name="Science">
        <title>The ecoresponsive genome of Daphnia pulex.</title>
        <authorList>
            <person name="Colbourne J.K."/>
            <person name="Pfrender M.E."/>
            <person name="Gilbert D."/>
            <person name="Thomas W.K."/>
            <person name="Tucker A."/>
            <person name="Oakley T.H."/>
            <person name="Tokishita S."/>
            <person name="Aerts A."/>
            <person name="Arnold G.J."/>
            <person name="Basu M.K."/>
            <person name="Bauer D.J."/>
            <person name="Caceres C.E."/>
            <person name="Carmel L."/>
            <person name="Casola C."/>
            <person name="Choi J.H."/>
            <person name="Detter J.C."/>
            <person name="Dong Q."/>
            <person name="Dusheyko S."/>
            <person name="Eads B.D."/>
            <person name="Frohlich T."/>
            <person name="Geiler-Samerotte K.A."/>
            <person name="Gerlach D."/>
            <person name="Hatcher P."/>
            <person name="Jogdeo S."/>
            <person name="Krijgsveld J."/>
            <person name="Kriventseva E.V."/>
            <person name="Kultz D."/>
            <person name="Laforsch C."/>
            <person name="Lindquist E."/>
            <person name="Lopez J."/>
            <person name="Manak J.R."/>
            <person name="Muller J."/>
            <person name="Pangilinan J."/>
            <person name="Patwardhan R.P."/>
            <person name="Pitluck S."/>
            <person name="Pritham E.J."/>
            <person name="Rechtsteiner A."/>
            <person name="Rho M."/>
            <person name="Rogozin I.B."/>
            <person name="Sakarya O."/>
            <person name="Salamov A."/>
            <person name="Schaack S."/>
            <person name="Shapiro H."/>
            <person name="Shiga Y."/>
            <person name="Skalitzky C."/>
            <person name="Smith Z."/>
            <person name="Souvorov A."/>
            <person name="Sung W."/>
            <person name="Tang Z."/>
            <person name="Tsuchiya D."/>
            <person name="Tu H."/>
            <person name="Vos H."/>
            <person name="Wang M."/>
            <person name="Wolf Y.I."/>
            <person name="Yamagata H."/>
            <person name="Yamada T."/>
            <person name="Ye Y."/>
            <person name="Shaw J.R."/>
            <person name="Andrews J."/>
            <person name="Crease T.J."/>
            <person name="Tang H."/>
            <person name="Lucas S.M."/>
            <person name="Robertson H.M."/>
            <person name="Bork P."/>
            <person name="Koonin E.V."/>
            <person name="Zdobnov E.M."/>
            <person name="Grigoriev I.V."/>
            <person name="Lynch M."/>
            <person name="Boore J.L."/>
        </authorList>
    </citation>
    <scope>NUCLEOTIDE SEQUENCE [LARGE SCALE GENOMIC DNA]</scope>
</reference>
<keyword evidence="3" id="KW-1185">Reference proteome</keyword>
<dbReference type="HOGENOM" id="CLU_1637131_0_0_1"/>
<sequence>MSATKVMAVLVLVLAVAMAVSTDGNKNKTNTSHAQHVGSLVAKARLSPVNATVNNITSTESNKNSTTAEKTVTKRSLGSIDKSDGTSQLMSVWWRIPTAIWDFVSQVFLQPLLSSLRRLLSVFGLYNEQMMPLPLAVPSSSPLDFVSQFVPQFTTPINPMVV</sequence>
<evidence type="ECO:0000313" key="2">
    <source>
        <dbReference type="EMBL" id="EFX80335.1"/>
    </source>
</evidence>
<dbReference type="OrthoDB" id="6357626at2759"/>